<sequence>MNYREKLQQEGYVVISQVLSSDQVARLRETYTRSLAQTQQSTLLPTSFLQFSDMINALFEPRAVNAIKEIFQSDFSLLPNFTVRESVYIPWHNDAYFLPEEVIDPSASPEFLQCAYYLQDNDPVAGGGITLLPGSHKLSKDEVKLRLADPTAFERTVMSKAGDLVIWDNRVTHRSSAPDETPVATKLAIQWTVSASTKHNASYITYLRARAERSLHVSDYLPNSPKPYFADMPNVRYPSSFSQDAVLKMKRESIAFIEI</sequence>
<dbReference type="PATRIC" id="fig|294.125.peg.5184"/>
<dbReference type="RefSeq" id="WP_043051223.1">
    <property type="nucleotide sequence ID" value="NZ_JXCQ01000079.1"/>
</dbReference>
<dbReference type="PANTHER" id="PTHR20883:SF48">
    <property type="entry name" value="ECTOINE DIOXYGENASE"/>
    <property type="match status" value="1"/>
</dbReference>
<dbReference type="Pfam" id="PF05721">
    <property type="entry name" value="PhyH"/>
    <property type="match status" value="1"/>
</dbReference>
<dbReference type="InterPro" id="IPR008775">
    <property type="entry name" value="Phytyl_CoA_dOase-like"/>
</dbReference>
<comment type="cofactor">
    <cofactor evidence="1">
        <name>Fe(2+)</name>
        <dbReference type="ChEBI" id="CHEBI:29033"/>
    </cofactor>
</comment>
<dbReference type="EMBL" id="JXCQ01000079">
    <property type="protein sequence ID" value="KIR19065.1"/>
    <property type="molecule type" value="Genomic_DNA"/>
</dbReference>
<dbReference type="GO" id="GO:0005506">
    <property type="term" value="F:iron ion binding"/>
    <property type="evidence" value="ECO:0007669"/>
    <property type="project" value="UniProtKB-ARBA"/>
</dbReference>
<dbReference type="SUPFAM" id="SSF51197">
    <property type="entry name" value="Clavaminate synthase-like"/>
    <property type="match status" value="1"/>
</dbReference>
<organism evidence="2 3">
    <name type="scientific">Pseudomonas fluorescens</name>
    <dbReference type="NCBI Taxonomy" id="294"/>
    <lineage>
        <taxon>Bacteria</taxon>
        <taxon>Pseudomonadati</taxon>
        <taxon>Pseudomonadota</taxon>
        <taxon>Gammaproteobacteria</taxon>
        <taxon>Pseudomonadales</taxon>
        <taxon>Pseudomonadaceae</taxon>
        <taxon>Pseudomonas</taxon>
    </lineage>
</organism>
<proteinExistence type="predicted"/>
<keyword evidence="2" id="KW-0223">Dioxygenase</keyword>
<name>A0A0D0TDX4_PSEFL</name>
<gene>
    <name evidence="2" type="ORF">PFLU3_50450</name>
</gene>
<protein>
    <submittedName>
        <fullName evidence="2">Phytanoyl-CoA dioxygenase (PhyH)</fullName>
    </submittedName>
</protein>
<comment type="caution">
    <text evidence="2">The sequence shown here is derived from an EMBL/GenBank/DDBJ whole genome shotgun (WGS) entry which is preliminary data.</text>
</comment>
<evidence type="ECO:0000313" key="2">
    <source>
        <dbReference type="EMBL" id="KIR19065.1"/>
    </source>
</evidence>
<dbReference type="Proteomes" id="UP000032210">
    <property type="component" value="Unassembled WGS sequence"/>
</dbReference>
<evidence type="ECO:0000313" key="3">
    <source>
        <dbReference type="Proteomes" id="UP000032210"/>
    </source>
</evidence>
<reference evidence="2 3" key="1">
    <citation type="submission" date="2015-01" db="EMBL/GenBank/DDBJ databases">
        <title>Genome sequence of the beneficial rhizobacterium Pseudomonas fluorescens 2-79.</title>
        <authorList>
            <person name="Thuermer A."/>
            <person name="Daniel R."/>
        </authorList>
    </citation>
    <scope>NUCLEOTIDE SEQUENCE [LARGE SCALE GENOMIC DNA]</scope>
    <source>
        <strain evidence="2 3">2-79</strain>
    </source>
</reference>
<evidence type="ECO:0000256" key="1">
    <source>
        <dbReference type="ARBA" id="ARBA00001954"/>
    </source>
</evidence>
<keyword evidence="2" id="KW-0560">Oxidoreductase</keyword>
<dbReference type="GO" id="GO:0016706">
    <property type="term" value="F:2-oxoglutarate-dependent dioxygenase activity"/>
    <property type="evidence" value="ECO:0007669"/>
    <property type="project" value="UniProtKB-ARBA"/>
</dbReference>
<dbReference type="AlphaFoldDB" id="A0A0D0TDX4"/>
<dbReference type="Gene3D" id="2.60.120.620">
    <property type="entry name" value="q2cbj1_9rhob like domain"/>
    <property type="match status" value="1"/>
</dbReference>
<accession>A0A0D0TDX4</accession>
<dbReference type="PANTHER" id="PTHR20883">
    <property type="entry name" value="PHYTANOYL-COA DIOXYGENASE DOMAIN CONTAINING 1"/>
    <property type="match status" value="1"/>
</dbReference>